<dbReference type="GO" id="GO:0050660">
    <property type="term" value="F:flavin adenine dinucleotide binding"/>
    <property type="evidence" value="ECO:0007669"/>
    <property type="project" value="InterPro"/>
</dbReference>
<dbReference type="EMBL" id="QQAW01000002">
    <property type="protein sequence ID" value="RDI39376.1"/>
    <property type="molecule type" value="Genomic_DNA"/>
</dbReference>
<evidence type="ECO:0000259" key="9">
    <source>
        <dbReference type="Pfam" id="PF02771"/>
    </source>
</evidence>
<proteinExistence type="inferred from homology"/>
<name>A0A370G8C6_GLULI</name>
<comment type="similarity">
    <text evidence="2 6">Belongs to the acyl-CoA dehydrogenase family.</text>
</comment>
<evidence type="ECO:0000256" key="4">
    <source>
        <dbReference type="ARBA" id="ARBA00022827"/>
    </source>
</evidence>
<dbReference type="OrthoDB" id="5510711at2"/>
<dbReference type="Pfam" id="PF12806">
    <property type="entry name" value="Acyl-CoA_dh_C"/>
    <property type="match status" value="1"/>
</dbReference>
<dbReference type="InterPro" id="IPR009075">
    <property type="entry name" value="AcylCo_DH/oxidase_C"/>
</dbReference>
<dbReference type="InterPro" id="IPR052166">
    <property type="entry name" value="Diverse_Acyl-CoA_DH"/>
</dbReference>
<evidence type="ECO:0000313" key="11">
    <source>
        <dbReference type="EMBL" id="MBB2185571.1"/>
    </source>
</evidence>
<dbReference type="InterPro" id="IPR025878">
    <property type="entry name" value="Acyl-CoA_dh-like_C_dom"/>
</dbReference>
<dbReference type="InterPro" id="IPR006091">
    <property type="entry name" value="Acyl-CoA_Oxase/DH_mid-dom"/>
</dbReference>
<dbReference type="InterPro" id="IPR036250">
    <property type="entry name" value="AcylCo_DH-like_C"/>
</dbReference>
<dbReference type="InterPro" id="IPR013786">
    <property type="entry name" value="AcylCoA_DH/ox_N"/>
</dbReference>
<evidence type="ECO:0000256" key="2">
    <source>
        <dbReference type="ARBA" id="ARBA00009347"/>
    </source>
</evidence>
<dbReference type="Gene3D" id="1.20.140.10">
    <property type="entry name" value="Butyryl-CoA Dehydrogenase, subunit A, domain 3"/>
    <property type="match status" value="1"/>
</dbReference>
<evidence type="ECO:0000256" key="1">
    <source>
        <dbReference type="ARBA" id="ARBA00001974"/>
    </source>
</evidence>
<reference evidence="12 13" key="1">
    <citation type="submission" date="2018-07" db="EMBL/GenBank/DDBJ databases">
        <title>Genomic Encyclopedia of Type Strains, Phase IV (KMG-IV): sequencing the most valuable type-strain genomes for metagenomic binning, comparative biology and taxonomic classification.</title>
        <authorList>
            <person name="Goeker M."/>
        </authorList>
    </citation>
    <scope>NUCLEOTIDE SEQUENCE [LARGE SCALE GENOMIC DNA]</scope>
    <source>
        <strain evidence="12 13">DSM 5603</strain>
    </source>
</reference>
<organism evidence="12 13">
    <name type="scientific">Gluconacetobacter liquefaciens</name>
    <name type="common">Acetobacter liquefaciens</name>
    <dbReference type="NCBI Taxonomy" id="89584"/>
    <lineage>
        <taxon>Bacteria</taxon>
        <taxon>Pseudomonadati</taxon>
        <taxon>Pseudomonadota</taxon>
        <taxon>Alphaproteobacteria</taxon>
        <taxon>Acetobacterales</taxon>
        <taxon>Acetobacteraceae</taxon>
        <taxon>Gluconacetobacter</taxon>
    </lineage>
</organism>
<evidence type="ECO:0000259" key="8">
    <source>
        <dbReference type="Pfam" id="PF02770"/>
    </source>
</evidence>
<dbReference type="RefSeq" id="WP_114726266.1">
    <property type="nucleotide sequence ID" value="NZ_BJMI01000001.1"/>
</dbReference>
<keyword evidence="5 6" id="KW-0560">Oxidoreductase</keyword>
<keyword evidence="13" id="KW-1185">Reference proteome</keyword>
<dbReference type="Pfam" id="PF00441">
    <property type="entry name" value="Acyl-CoA_dh_1"/>
    <property type="match status" value="1"/>
</dbReference>
<dbReference type="Pfam" id="PF02770">
    <property type="entry name" value="Acyl-CoA_dh_M"/>
    <property type="match status" value="1"/>
</dbReference>
<dbReference type="Proteomes" id="UP000562982">
    <property type="component" value="Unassembled WGS sequence"/>
</dbReference>
<gene>
    <name evidence="12" type="ORF">C7453_102163</name>
    <name evidence="11" type="ORF">HLH32_04090</name>
</gene>
<evidence type="ECO:0000259" key="10">
    <source>
        <dbReference type="Pfam" id="PF12806"/>
    </source>
</evidence>
<sequence>MPSYKAPVEDMMFVLKDVLGAGQVFAEIPAYVEIDTDVVGNVLEEAGRFCAEILQPLNMSGDAEGCRLEDGVVRTPKGFAEAYAAFSDAGWGGLSASPEHGGQGLPRTVQILVDEMLSAANLSFGLFPGLTRGAYEAIEAHGDETLKALYLPKMIAGTWTGAMALTEGGAGSDLGLLKATAAPRGDGSYTVTGSKIFISSGDHDMAENVIHLVLARLPGAPAGTRGISLFLCPKFLPDRDGAPGVRNAISVGALEHKMGIHAQPTCVMNYDGCQGWLVGEEHRGLAAMFTMMNAERLFVGVQGLGVADASYQTAATYARERLQGRATDGAGTAPIIAHPDVRRMLLSMLSFIEAGRALSLFTALEMDKEKFHPDPEIRRVSGGLVALLTPVIKAALTDFGFEAAVLGQQVLGGHGYIREWGQEQFVRDARIAMIYEGTNGIQAQDLVVRKLPLDGGRPVRMFLGLIRETVEQAEGVAEAAALRVAVGEALAHLELVTARLIDGDLAGSGERNAAATDYLRLFALVAFGWLWLRMTLTVVTMGENADAHARRKIAVGRFFAGRVLPQAGALARQIGAGSAALMGLDAGDF</sequence>
<evidence type="ECO:0000313" key="12">
    <source>
        <dbReference type="EMBL" id="RDI39376.1"/>
    </source>
</evidence>
<protein>
    <submittedName>
        <fullName evidence="11 12">Acyl-CoA dehydrogenase</fullName>
    </submittedName>
</protein>
<feature type="domain" description="Acyl-CoA dehydrogenase/oxidase C-terminal" evidence="7">
    <location>
        <begin position="283"/>
        <end position="446"/>
    </location>
</feature>
<dbReference type="GO" id="GO:0016627">
    <property type="term" value="F:oxidoreductase activity, acting on the CH-CH group of donors"/>
    <property type="evidence" value="ECO:0007669"/>
    <property type="project" value="InterPro"/>
</dbReference>
<dbReference type="PANTHER" id="PTHR42803:SF1">
    <property type="entry name" value="BROAD-SPECIFICITY LINEAR ACYL-COA DEHYDROGENASE FADE5"/>
    <property type="match status" value="1"/>
</dbReference>
<evidence type="ECO:0000256" key="3">
    <source>
        <dbReference type="ARBA" id="ARBA00022630"/>
    </source>
</evidence>
<evidence type="ECO:0000256" key="5">
    <source>
        <dbReference type="ARBA" id="ARBA00023002"/>
    </source>
</evidence>
<dbReference type="EMBL" id="JABEQI010000002">
    <property type="protein sequence ID" value="MBB2185571.1"/>
    <property type="molecule type" value="Genomic_DNA"/>
</dbReference>
<keyword evidence="3 6" id="KW-0285">Flavoprotein</keyword>
<feature type="domain" description="Acyl-CoA oxidase/dehydrogenase middle" evidence="8">
    <location>
        <begin position="162"/>
        <end position="272"/>
    </location>
</feature>
<evidence type="ECO:0000313" key="13">
    <source>
        <dbReference type="Proteomes" id="UP000254958"/>
    </source>
</evidence>
<dbReference type="InterPro" id="IPR009100">
    <property type="entry name" value="AcylCoA_DH/oxidase_NM_dom_sf"/>
</dbReference>
<feature type="domain" description="Acetyl-CoA dehydrogenase-like C-terminal" evidence="10">
    <location>
        <begin position="462"/>
        <end position="585"/>
    </location>
</feature>
<accession>A0A370G8C6</accession>
<dbReference type="SUPFAM" id="SSF56645">
    <property type="entry name" value="Acyl-CoA dehydrogenase NM domain-like"/>
    <property type="match status" value="1"/>
</dbReference>
<keyword evidence="4 6" id="KW-0274">FAD</keyword>
<evidence type="ECO:0000256" key="6">
    <source>
        <dbReference type="RuleBase" id="RU362125"/>
    </source>
</evidence>
<dbReference type="Proteomes" id="UP000254958">
    <property type="component" value="Unassembled WGS sequence"/>
</dbReference>
<dbReference type="Gene3D" id="2.40.110.10">
    <property type="entry name" value="Butyryl-CoA Dehydrogenase, subunit A, domain 2"/>
    <property type="match status" value="1"/>
</dbReference>
<dbReference type="SUPFAM" id="SSF47203">
    <property type="entry name" value="Acyl-CoA dehydrogenase C-terminal domain-like"/>
    <property type="match status" value="1"/>
</dbReference>
<dbReference type="InterPro" id="IPR037069">
    <property type="entry name" value="AcylCoA_DH/ox_N_sf"/>
</dbReference>
<dbReference type="InterPro" id="IPR046373">
    <property type="entry name" value="Acyl-CoA_Oxase/DH_mid-dom_sf"/>
</dbReference>
<reference evidence="11 14" key="2">
    <citation type="submission" date="2020-04" db="EMBL/GenBank/DDBJ databases">
        <title>Description of novel Gluconacetobacter.</title>
        <authorList>
            <person name="Sombolestani A."/>
        </authorList>
    </citation>
    <scope>NUCLEOTIDE SEQUENCE [LARGE SCALE GENOMIC DNA]</scope>
    <source>
        <strain evidence="11 14">LMG 1382</strain>
    </source>
</reference>
<evidence type="ECO:0000313" key="14">
    <source>
        <dbReference type="Proteomes" id="UP000562982"/>
    </source>
</evidence>
<comment type="cofactor">
    <cofactor evidence="1 6">
        <name>FAD</name>
        <dbReference type="ChEBI" id="CHEBI:57692"/>
    </cofactor>
</comment>
<dbReference type="PANTHER" id="PTHR42803">
    <property type="entry name" value="ACYL-COA DEHYDROGENASE"/>
    <property type="match status" value="1"/>
</dbReference>
<dbReference type="Gene3D" id="1.10.540.10">
    <property type="entry name" value="Acyl-CoA dehydrogenase/oxidase, N-terminal domain"/>
    <property type="match status" value="1"/>
</dbReference>
<feature type="domain" description="Acyl-CoA dehydrogenase/oxidase N-terminal" evidence="9">
    <location>
        <begin position="80"/>
        <end position="157"/>
    </location>
</feature>
<dbReference type="Pfam" id="PF02771">
    <property type="entry name" value="Acyl-CoA_dh_N"/>
    <property type="match status" value="1"/>
</dbReference>
<comment type="caution">
    <text evidence="12">The sequence shown here is derived from an EMBL/GenBank/DDBJ whole genome shotgun (WGS) entry which is preliminary data.</text>
</comment>
<evidence type="ECO:0000259" key="7">
    <source>
        <dbReference type="Pfam" id="PF00441"/>
    </source>
</evidence>
<dbReference type="AlphaFoldDB" id="A0A370G8C6"/>